<reference evidence="2" key="1">
    <citation type="journal article" date="2020" name="Nature">
        <title>Giant virus diversity and host interactions through global metagenomics.</title>
        <authorList>
            <person name="Schulz F."/>
            <person name="Roux S."/>
            <person name="Paez-Espino D."/>
            <person name="Jungbluth S."/>
            <person name="Walsh D.A."/>
            <person name="Denef V.J."/>
            <person name="McMahon K.D."/>
            <person name="Konstantinidis K.T."/>
            <person name="Eloe-Fadrosh E.A."/>
            <person name="Kyrpides N.C."/>
            <person name="Woyke T."/>
        </authorList>
    </citation>
    <scope>NUCLEOTIDE SEQUENCE</scope>
    <source>
        <strain evidence="2">GVMAG-S-1103017-74</strain>
    </source>
</reference>
<dbReference type="EMBL" id="MN740864">
    <property type="protein sequence ID" value="QHS82956.1"/>
    <property type="molecule type" value="Genomic_DNA"/>
</dbReference>
<evidence type="ECO:0000313" key="2">
    <source>
        <dbReference type="EMBL" id="QHS82956.1"/>
    </source>
</evidence>
<protein>
    <submittedName>
        <fullName evidence="2">Uncharacterized protein</fullName>
    </submittedName>
</protein>
<proteinExistence type="predicted"/>
<feature type="compositionally biased region" description="Basic and acidic residues" evidence="1">
    <location>
        <begin position="213"/>
        <end position="222"/>
    </location>
</feature>
<accession>A0A6C0ATR8</accession>
<name>A0A6C0ATR8_9ZZZZ</name>
<evidence type="ECO:0000256" key="1">
    <source>
        <dbReference type="SAM" id="MobiDB-lite"/>
    </source>
</evidence>
<feature type="region of interest" description="Disordered" evidence="1">
    <location>
        <begin position="160"/>
        <end position="265"/>
    </location>
</feature>
<dbReference type="AlphaFoldDB" id="A0A6C0ATR8"/>
<sequence length="265" mass="27706">MALAMHSDDGALPPPCAPQDAPYFPVHCEACYAGDTAHRTEACKDRQAAIAVLMENAEGLRAVLALPDVRAYLPRFVRDAPLDTLVVTRIAAQCAVALASSAVIEGVVGRGAPSADGATGDVTSRPLEGMYTAGNLPAAEPIVKKSAVIVVNGASQPGAIAHMPLQDDSDTSDTPIESAGVPTLGALPSAAAARREPLEDAAAAVGSQAQETFEQRREELKKPLGANIGRSRRNQNTQKAAAEKRNVKQRARRKKFEVARAQGAT</sequence>
<organism evidence="2">
    <name type="scientific">viral metagenome</name>
    <dbReference type="NCBI Taxonomy" id="1070528"/>
    <lineage>
        <taxon>unclassified sequences</taxon>
        <taxon>metagenomes</taxon>
        <taxon>organismal metagenomes</taxon>
    </lineage>
</organism>